<dbReference type="InterPro" id="IPR044175">
    <property type="entry name" value="At5g66631-like"/>
</dbReference>
<evidence type="ECO:0000313" key="5">
    <source>
        <dbReference type="EMBL" id="KAL1563238.1"/>
    </source>
</evidence>
<dbReference type="Pfam" id="PF23446">
    <property type="entry name" value="LysM1_NFP_LYK"/>
    <property type="match status" value="1"/>
</dbReference>
<dbReference type="InterPro" id="IPR011990">
    <property type="entry name" value="TPR-like_helical_dom_sf"/>
</dbReference>
<sequence length="1195" mass="134525">MSLYLQRAKLIDSIRLCLRSSAPDSSLISILRSPSLDSFVVANALRSAPTPLSALHLIENLKKIETFSHTQETLHALAKILAKSGQTRKLGALIDAINTGKFTNVAYASFMDRMRWYAAAGDLTEVSGAWHEWRRTLDKHPCTESYNVVMKLCVEKGMDAEAVKVFCRMVEEGALPNCRTYTVIIQHLVKFEKLDSALKLFKMLPLLRIRRTLMQYSMLVKAFTSANKLEVVKILLNEMRADGILPGRAMLMSLEVMKEAGYGDEADELIKEMLPDERIKSICYSLVSNEDDVDDEDDGATGLCGVDKDGVQLKPWLDPAALASALQHWEDEEVTVLETANIMWTSRLVCKLMRNFKSPETAWEFFCWVARQPGFVHDIYTVSRMIAKLARHGCVQLVEQLLFKIKRECMLLSFSTIRLIIDSYGFSRRGDAALEIFQNVSTICGTLSQNSQLILYSSLLRTLAKCQMNGEAFDILEEMMLRGVYPDVQTFSGLMHHYALQGDIKTVQRIFVIVRQCDLEPDAYMYKILICAYCKCERASLALKIFEDMRNSQLMPDAATKQTLLKSLWKEGKIREAAQVEEMTEEAEDNLPLALPGHLYTVSNADLIMCQHDMLGLKNQLKDSPSSCEAYVTYYVRSPYADLGSISDLFGKSRAEIATATNLTSEDAPLIPNQLLLVPITCTSNGTHYFSYATYKIKKDDNLYSVQVKVFQNMTDYHVVEDMNPVLNPLNLTIGEEVIFPLFCKCPRESYKEKGIQFLTTYVWQPDDNTELVSSMFQTTASDIEMANNYRNFTAAVCLPVLIPEKKPILVQLFPSSASRGNFKHQWIVIASSSALALIVLSGFVAFFFLSLKKKKLLDRNGSSLEASDLFAMYKASKHKKLEVKTIQDKLLPGVSGYLCKPIVYDVNVILKETMNLSERYRIGGSVYKATINDQVLAVKKTRDATEEVQILRRVNHANLVKLMGVSSDNDGNFFIAYEYIENGSLDNWLSPKVSASSAAVKSLVWSQRLVIALDVANGLHYMHEHTQPSIVHKDIRTSNILLDSNFRAKIANLSAARPATSSIMLNIDVFSFGVVLLELLSGKKVMETKDDGEVVMLWKEVNGILDIEDQRKDRLKRWMDPNLESSYPIEDALSLTTLARACTLENSLERPTMGEVVFNLSVLSQSSPHMSEKSWVSKFETEEVSPVVTPVKAR</sequence>
<name>A0ABD1I5Y1_SALDI</name>
<dbReference type="PROSITE" id="PS51375">
    <property type="entry name" value="PPR"/>
    <property type="match status" value="4"/>
</dbReference>
<dbReference type="InterPro" id="IPR059143">
    <property type="entry name" value="NFP_LysM2"/>
</dbReference>
<dbReference type="PROSITE" id="PS00109">
    <property type="entry name" value="PROTEIN_KINASE_TYR"/>
    <property type="match status" value="1"/>
</dbReference>
<dbReference type="Gene3D" id="1.25.40.10">
    <property type="entry name" value="Tetratricopeptide repeat domain"/>
    <property type="match status" value="3"/>
</dbReference>
<dbReference type="InterPro" id="IPR011009">
    <property type="entry name" value="Kinase-like_dom_sf"/>
</dbReference>
<reference evidence="5 6" key="1">
    <citation type="submission" date="2024-06" db="EMBL/GenBank/DDBJ databases">
        <title>A chromosome level genome sequence of Diviner's sage (Salvia divinorum).</title>
        <authorList>
            <person name="Ford S.A."/>
            <person name="Ro D.-K."/>
            <person name="Ness R.W."/>
            <person name="Phillips M.A."/>
        </authorList>
    </citation>
    <scope>NUCLEOTIDE SEQUENCE [LARGE SCALE GENOMIC DNA]</scope>
    <source>
        <strain evidence="5">SAF-2024a</strain>
        <tissue evidence="5">Leaf</tissue>
    </source>
</reference>
<feature type="repeat" description="PPR" evidence="2">
    <location>
        <begin position="452"/>
        <end position="486"/>
    </location>
</feature>
<dbReference type="InterPro" id="IPR059144">
    <property type="entry name" value="NFP_LysM3"/>
</dbReference>
<dbReference type="Proteomes" id="UP001567538">
    <property type="component" value="Unassembled WGS sequence"/>
</dbReference>
<dbReference type="InterPro" id="IPR002885">
    <property type="entry name" value="PPR_rpt"/>
</dbReference>
<evidence type="ECO:0000313" key="6">
    <source>
        <dbReference type="Proteomes" id="UP001567538"/>
    </source>
</evidence>
<dbReference type="PROSITE" id="PS50011">
    <property type="entry name" value="PROTEIN_KINASE_DOM"/>
    <property type="match status" value="1"/>
</dbReference>
<dbReference type="Pfam" id="PF01535">
    <property type="entry name" value="PPR"/>
    <property type="match status" value="1"/>
</dbReference>
<dbReference type="Pfam" id="PF13041">
    <property type="entry name" value="PPR_2"/>
    <property type="match status" value="2"/>
</dbReference>
<evidence type="ECO:0000256" key="3">
    <source>
        <dbReference type="SAM" id="Phobius"/>
    </source>
</evidence>
<dbReference type="PANTHER" id="PTHR47913">
    <property type="entry name" value="OS01G0167750 PROTEIN"/>
    <property type="match status" value="1"/>
</dbReference>
<dbReference type="Gene3D" id="3.30.200.20">
    <property type="entry name" value="Phosphorylase Kinase, domain 1"/>
    <property type="match status" value="1"/>
</dbReference>
<proteinExistence type="predicted"/>
<keyword evidence="3" id="KW-0812">Transmembrane</keyword>
<feature type="domain" description="Protein kinase" evidence="4">
    <location>
        <begin position="855"/>
        <end position="1164"/>
    </location>
</feature>
<feature type="repeat" description="PPR" evidence="2">
    <location>
        <begin position="212"/>
        <end position="246"/>
    </location>
</feature>
<dbReference type="InterPro" id="IPR001245">
    <property type="entry name" value="Ser-Thr/Tyr_kinase_cat_dom"/>
</dbReference>
<keyword evidence="3" id="KW-1133">Transmembrane helix</keyword>
<feature type="transmembrane region" description="Helical" evidence="3">
    <location>
        <begin position="827"/>
        <end position="850"/>
    </location>
</feature>
<dbReference type="PANTHER" id="PTHR47913:SF1">
    <property type="entry name" value="OS01G0167750 PROTEIN"/>
    <property type="match status" value="1"/>
</dbReference>
<dbReference type="InterPro" id="IPR000719">
    <property type="entry name" value="Prot_kinase_dom"/>
</dbReference>
<dbReference type="EMBL" id="JBEAFC010000003">
    <property type="protein sequence ID" value="KAL1563238.1"/>
    <property type="molecule type" value="Genomic_DNA"/>
</dbReference>
<evidence type="ECO:0000259" key="4">
    <source>
        <dbReference type="PROSITE" id="PS50011"/>
    </source>
</evidence>
<protein>
    <submittedName>
        <fullName evidence="5">Pentatricopeptide repeat-containing protein</fullName>
    </submittedName>
</protein>
<dbReference type="Gene3D" id="1.10.510.10">
    <property type="entry name" value="Transferase(Phosphotransferase) domain 1"/>
    <property type="match status" value="2"/>
</dbReference>
<comment type="caution">
    <text evidence="5">The sequence shown here is derived from an EMBL/GenBank/DDBJ whole genome shotgun (WGS) entry which is preliminary data.</text>
</comment>
<dbReference type="InterPro" id="IPR056561">
    <property type="entry name" value="NFP_LYK_LysM1"/>
</dbReference>
<keyword evidence="6" id="KW-1185">Reference proteome</keyword>
<dbReference type="Pfam" id="PF23462">
    <property type="entry name" value="LysM3_NFP"/>
    <property type="match status" value="1"/>
</dbReference>
<organism evidence="5 6">
    <name type="scientific">Salvia divinorum</name>
    <name type="common">Maria pastora</name>
    <name type="synonym">Diviner's sage</name>
    <dbReference type="NCBI Taxonomy" id="28513"/>
    <lineage>
        <taxon>Eukaryota</taxon>
        <taxon>Viridiplantae</taxon>
        <taxon>Streptophyta</taxon>
        <taxon>Embryophyta</taxon>
        <taxon>Tracheophyta</taxon>
        <taxon>Spermatophyta</taxon>
        <taxon>Magnoliopsida</taxon>
        <taxon>eudicotyledons</taxon>
        <taxon>Gunneridae</taxon>
        <taxon>Pentapetalae</taxon>
        <taxon>asterids</taxon>
        <taxon>lamiids</taxon>
        <taxon>Lamiales</taxon>
        <taxon>Lamiaceae</taxon>
        <taxon>Nepetoideae</taxon>
        <taxon>Mentheae</taxon>
        <taxon>Salviinae</taxon>
        <taxon>Salvia</taxon>
        <taxon>Salvia subgen. Calosphace</taxon>
    </lineage>
</organism>
<dbReference type="InterPro" id="IPR008266">
    <property type="entry name" value="Tyr_kinase_AS"/>
</dbReference>
<dbReference type="AlphaFoldDB" id="A0ABD1I5Y1"/>
<gene>
    <name evidence="5" type="ORF">AAHA92_05728</name>
</gene>
<evidence type="ECO:0000256" key="1">
    <source>
        <dbReference type="ARBA" id="ARBA00022737"/>
    </source>
</evidence>
<dbReference type="Pfam" id="PF07714">
    <property type="entry name" value="PK_Tyr_Ser-Thr"/>
    <property type="match status" value="1"/>
</dbReference>
<dbReference type="NCBIfam" id="TIGR00756">
    <property type="entry name" value="PPR"/>
    <property type="match status" value="3"/>
</dbReference>
<dbReference type="Pfam" id="PF23457">
    <property type="entry name" value="LysM2_NFP"/>
    <property type="match status" value="1"/>
</dbReference>
<dbReference type="SUPFAM" id="SSF56112">
    <property type="entry name" value="Protein kinase-like (PK-like)"/>
    <property type="match status" value="1"/>
</dbReference>
<feature type="repeat" description="PPR" evidence="2">
    <location>
        <begin position="142"/>
        <end position="176"/>
    </location>
</feature>
<feature type="repeat" description="PPR" evidence="2">
    <location>
        <begin position="522"/>
        <end position="556"/>
    </location>
</feature>
<evidence type="ECO:0000256" key="2">
    <source>
        <dbReference type="PROSITE-ProRule" id="PRU00708"/>
    </source>
</evidence>
<accession>A0ABD1I5Y1</accession>
<keyword evidence="1" id="KW-0677">Repeat</keyword>
<keyword evidence="3" id="KW-0472">Membrane</keyword>